<dbReference type="EMBL" id="CAUEEQ010002725">
    <property type="protein sequence ID" value="CAJ0923503.1"/>
    <property type="molecule type" value="Genomic_DNA"/>
</dbReference>
<keyword evidence="4" id="KW-1185">Reference proteome</keyword>
<protein>
    <recommendedName>
        <fullName evidence="2">Calponin-homology (CH) domain-containing protein</fullName>
    </recommendedName>
</protein>
<evidence type="ECO:0000313" key="3">
    <source>
        <dbReference type="EMBL" id="CAJ0923503.1"/>
    </source>
</evidence>
<proteinExistence type="predicted"/>
<dbReference type="Gene3D" id="1.10.418.10">
    <property type="entry name" value="Calponin-like domain"/>
    <property type="match status" value="2"/>
</dbReference>
<dbReference type="InterPro" id="IPR001715">
    <property type="entry name" value="CH_dom"/>
</dbReference>
<dbReference type="Proteomes" id="UP001176940">
    <property type="component" value="Unassembled WGS sequence"/>
</dbReference>
<dbReference type="Pfam" id="PF00307">
    <property type="entry name" value="CH"/>
    <property type="match status" value="1"/>
</dbReference>
<evidence type="ECO:0000259" key="2">
    <source>
        <dbReference type="PROSITE" id="PS50021"/>
    </source>
</evidence>
<dbReference type="PANTHER" id="PTHR21524">
    <property type="entry name" value="SPECTRIN REPEAT CONTAINING NUCLEAR ENVELOPE PROTEIN 2"/>
    <property type="match status" value="1"/>
</dbReference>
<feature type="compositionally biased region" description="Polar residues" evidence="1">
    <location>
        <begin position="86"/>
        <end position="96"/>
    </location>
</feature>
<gene>
    <name evidence="3" type="ORF">RIMI_LOCUS2017303</name>
</gene>
<sequence length="214" mass="23941">MNMGLPEIAEYSYVVMRNSAPVIVYKTVGDNRIKLINIHVEDIISGKPSIVLGLIWQIILHFHIEGLASILASAEEQQPVKCETKNGASPTASPSPKRSAKSRVGSINITDFKSSWKNGMAFLTIIQSLRPDLIDMDKLQEKSNEEKLQEAFTIAENELKIPKLIEPEDLIALNPDEKSIMTYVAQFLQYSKNMEEPTKDLSCCKGSLQYLLDT</sequence>
<dbReference type="SUPFAM" id="SSF47576">
    <property type="entry name" value="Calponin-homology domain, CH-domain"/>
    <property type="match status" value="1"/>
</dbReference>
<feature type="domain" description="Calponin-homology (CH)" evidence="2">
    <location>
        <begin position="72"/>
        <end position="192"/>
    </location>
</feature>
<dbReference type="SMART" id="SM00033">
    <property type="entry name" value="CH"/>
    <property type="match status" value="1"/>
</dbReference>
<dbReference type="PANTHER" id="PTHR21524:SF5">
    <property type="entry name" value="SPECTRIN REPEAT CONTAINING NUCLEAR ENVELOPE PROTEIN 2"/>
    <property type="match status" value="1"/>
</dbReference>
<comment type="caution">
    <text evidence="3">The sequence shown here is derived from an EMBL/GenBank/DDBJ whole genome shotgun (WGS) entry which is preliminary data.</text>
</comment>
<dbReference type="InterPro" id="IPR036872">
    <property type="entry name" value="CH_dom_sf"/>
</dbReference>
<dbReference type="PROSITE" id="PS50021">
    <property type="entry name" value="CH"/>
    <property type="match status" value="1"/>
</dbReference>
<accession>A0ABN9KTN9</accession>
<evidence type="ECO:0000256" key="1">
    <source>
        <dbReference type="SAM" id="MobiDB-lite"/>
    </source>
</evidence>
<reference evidence="3" key="1">
    <citation type="submission" date="2023-07" db="EMBL/GenBank/DDBJ databases">
        <authorList>
            <person name="Stuckert A."/>
        </authorList>
    </citation>
    <scope>NUCLEOTIDE SEQUENCE</scope>
</reference>
<organism evidence="3 4">
    <name type="scientific">Ranitomeya imitator</name>
    <name type="common">mimic poison frog</name>
    <dbReference type="NCBI Taxonomy" id="111125"/>
    <lineage>
        <taxon>Eukaryota</taxon>
        <taxon>Metazoa</taxon>
        <taxon>Chordata</taxon>
        <taxon>Craniata</taxon>
        <taxon>Vertebrata</taxon>
        <taxon>Euteleostomi</taxon>
        <taxon>Amphibia</taxon>
        <taxon>Batrachia</taxon>
        <taxon>Anura</taxon>
        <taxon>Neobatrachia</taxon>
        <taxon>Hyloidea</taxon>
        <taxon>Dendrobatidae</taxon>
        <taxon>Dendrobatinae</taxon>
        <taxon>Ranitomeya</taxon>
    </lineage>
</organism>
<evidence type="ECO:0000313" key="4">
    <source>
        <dbReference type="Proteomes" id="UP001176940"/>
    </source>
</evidence>
<feature type="non-terminal residue" evidence="3">
    <location>
        <position position="214"/>
    </location>
</feature>
<feature type="region of interest" description="Disordered" evidence="1">
    <location>
        <begin position="81"/>
        <end position="102"/>
    </location>
</feature>
<name>A0ABN9KTN9_9NEOB</name>